<evidence type="ECO:0000259" key="13">
    <source>
        <dbReference type="PROSITE" id="PS51192"/>
    </source>
</evidence>
<evidence type="ECO:0000256" key="4">
    <source>
        <dbReference type="ARBA" id="ARBA00022801"/>
    </source>
</evidence>
<dbReference type="Gene3D" id="1.10.150.80">
    <property type="entry name" value="HRDC domain"/>
    <property type="match status" value="1"/>
</dbReference>
<dbReference type="SMART" id="SM00956">
    <property type="entry name" value="RQC"/>
    <property type="match status" value="1"/>
</dbReference>
<dbReference type="InterPro" id="IPR044876">
    <property type="entry name" value="HRDC_dom_sf"/>
</dbReference>
<dbReference type="NCBIfam" id="TIGR00614">
    <property type="entry name" value="recQ_fam"/>
    <property type="match status" value="1"/>
</dbReference>
<dbReference type="InterPro" id="IPR036388">
    <property type="entry name" value="WH-like_DNA-bd_sf"/>
</dbReference>
<feature type="region of interest" description="Disordered" evidence="11">
    <location>
        <begin position="830"/>
        <end position="864"/>
    </location>
</feature>
<keyword evidence="7" id="KW-0238">DNA-binding</keyword>
<dbReference type="Pfam" id="PF00271">
    <property type="entry name" value="Helicase_C"/>
    <property type="match status" value="1"/>
</dbReference>
<evidence type="ECO:0000256" key="10">
    <source>
        <dbReference type="RuleBase" id="RU364117"/>
    </source>
</evidence>
<dbReference type="GO" id="GO:0006260">
    <property type="term" value="P:DNA replication"/>
    <property type="evidence" value="ECO:0007669"/>
    <property type="project" value="InterPro"/>
</dbReference>
<dbReference type="GO" id="GO:0000724">
    <property type="term" value="P:double-strand break repair via homologous recombination"/>
    <property type="evidence" value="ECO:0007669"/>
    <property type="project" value="TreeGrafter"/>
</dbReference>
<dbReference type="Pfam" id="PF00570">
    <property type="entry name" value="HRDC"/>
    <property type="match status" value="1"/>
</dbReference>
<keyword evidence="10" id="KW-0539">Nucleus</keyword>
<evidence type="ECO:0000256" key="11">
    <source>
        <dbReference type="SAM" id="MobiDB-lite"/>
    </source>
</evidence>
<dbReference type="EC" id="5.6.2.4" evidence="10"/>
<dbReference type="GO" id="GO:0005634">
    <property type="term" value="C:nucleus"/>
    <property type="evidence" value="ECO:0007669"/>
    <property type="project" value="UniProtKB-SubCell"/>
</dbReference>
<evidence type="ECO:0000313" key="15">
    <source>
        <dbReference type="EMBL" id="CEO97032.1"/>
    </source>
</evidence>
<dbReference type="InterPro" id="IPR014001">
    <property type="entry name" value="Helicase_ATP-bd"/>
</dbReference>
<name>A0A0G4IPA5_PLABS</name>
<dbReference type="AlphaFoldDB" id="A0A0G4IPA5"/>
<dbReference type="FunFam" id="3.40.50.300:FF:001389">
    <property type="entry name" value="ATP-dependent DNA helicase RecQ"/>
    <property type="match status" value="1"/>
</dbReference>
<gene>
    <name evidence="15" type="ORF">PBRA_005635</name>
</gene>
<dbReference type="Pfam" id="PF09382">
    <property type="entry name" value="RQC"/>
    <property type="match status" value="1"/>
</dbReference>
<dbReference type="CDD" id="cd17920">
    <property type="entry name" value="DEXHc_RecQ"/>
    <property type="match status" value="1"/>
</dbReference>
<dbReference type="GO" id="GO:0005694">
    <property type="term" value="C:chromosome"/>
    <property type="evidence" value="ECO:0007669"/>
    <property type="project" value="TreeGrafter"/>
</dbReference>
<feature type="region of interest" description="Disordered" evidence="11">
    <location>
        <begin position="733"/>
        <end position="752"/>
    </location>
</feature>
<dbReference type="Gene3D" id="3.40.50.300">
    <property type="entry name" value="P-loop containing nucleotide triphosphate hydrolases"/>
    <property type="match status" value="2"/>
</dbReference>
<dbReference type="InterPro" id="IPR010997">
    <property type="entry name" value="HRDC-like_sf"/>
</dbReference>
<keyword evidence="16" id="KW-1185">Reference proteome</keyword>
<dbReference type="GO" id="GO:0016887">
    <property type="term" value="F:ATP hydrolysis activity"/>
    <property type="evidence" value="ECO:0007669"/>
    <property type="project" value="RHEA"/>
</dbReference>
<protein>
    <recommendedName>
        <fullName evidence="10">ATP-dependent DNA helicase</fullName>
        <ecNumber evidence="10">5.6.2.4</ecNumber>
    </recommendedName>
</protein>
<organism evidence="15 16">
    <name type="scientific">Plasmodiophora brassicae</name>
    <name type="common">Clubroot disease agent</name>
    <dbReference type="NCBI Taxonomy" id="37360"/>
    <lineage>
        <taxon>Eukaryota</taxon>
        <taxon>Sar</taxon>
        <taxon>Rhizaria</taxon>
        <taxon>Endomyxa</taxon>
        <taxon>Phytomyxea</taxon>
        <taxon>Plasmodiophorida</taxon>
        <taxon>Plasmodiophoridae</taxon>
        <taxon>Plasmodiophora</taxon>
    </lineage>
</organism>
<dbReference type="InterPro" id="IPR018982">
    <property type="entry name" value="RQC_domain"/>
</dbReference>
<dbReference type="OrthoDB" id="10261556at2759"/>
<dbReference type="InterPro" id="IPR004589">
    <property type="entry name" value="DNA_helicase_ATP-dep_RecQ"/>
</dbReference>
<evidence type="ECO:0000256" key="5">
    <source>
        <dbReference type="ARBA" id="ARBA00022806"/>
    </source>
</evidence>
<comment type="subcellular location">
    <subcellularLocation>
        <location evidence="10">Nucleus</location>
    </subcellularLocation>
</comment>
<feature type="domain" description="Helicase C-terminal" evidence="14">
    <location>
        <begin position="222"/>
        <end position="370"/>
    </location>
</feature>
<dbReference type="EMBL" id="CDSF01000078">
    <property type="protein sequence ID" value="CEO97032.1"/>
    <property type="molecule type" value="Genomic_DNA"/>
</dbReference>
<dbReference type="InterPro" id="IPR001650">
    <property type="entry name" value="Helicase_C-like"/>
</dbReference>
<feature type="domain" description="Helicase ATP-binding" evidence="13">
    <location>
        <begin position="31"/>
        <end position="198"/>
    </location>
</feature>
<dbReference type="InterPro" id="IPR032284">
    <property type="entry name" value="RecQ_Zn-bd"/>
</dbReference>
<dbReference type="SMART" id="SM00490">
    <property type="entry name" value="HELICc"/>
    <property type="match status" value="1"/>
</dbReference>
<dbReference type="InterPro" id="IPR027417">
    <property type="entry name" value="P-loop_NTPase"/>
</dbReference>
<dbReference type="PANTHER" id="PTHR13710">
    <property type="entry name" value="DNA HELICASE RECQ FAMILY MEMBER"/>
    <property type="match status" value="1"/>
</dbReference>
<evidence type="ECO:0000256" key="8">
    <source>
        <dbReference type="ARBA" id="ARBA00023235"/>
    </source>
</evidence>
<dbReference type="GO" id="GO:0003677">
    <property type="term" value="F:DNA binding"/>
    <property type="evidence" value="ECO:0007669"/>
    <property type="project" value="UniProtKB-KW"/>
</dbReference>
<dbReference type="PROSITE" id="PS51194">
    <property type="entry name" value="HELICASE_CTER"/>
    <property type="match status" value="1"/>
</dbReference>
<keyword evidence="3 10" id="KW-0547">Nucleotide-binding</keyword>
<keyword evidence="8" id="KW-0413">Isomerase</keyword>
<keyword evidence="4 10" id="KW-0378">Hydrolase</keyword>
<feature type="domain" description="HRDC" evidence="12">
    <location>
        <begin position="607"/>
        <end position="687"/>
    </location>
</feature>
<dbReference type="GO" id="GO:0009378">
    <property type="term" value="F:four-way junction helicase activity"/>
    <property type="evidence" value="ECO:0007669"/>
    <property type="project" value="TreeGrafter"/>
</dbReference>
<dbReference type="Pfam" id="PF00270">
    <property type="entry name" value="DEAD"/>
    <property type="match status" value="1"/>
</dbReference>
<dbReference type="Proteomes" id="UP000039324">
    <property type="component" value="Unassembled WGS sequence"/>
</dbReference>
<comment type="similarity">
    <text evidence="2 10">Belongs to the helicase family. RecQ subfamily.</text>
</comment>
<comment type="cofactor">
    <cofactor evidence="1">
        <name>Zn(2+)</name>
        <dbReference type="ChEBI" id="CHEBI:29105"/>
    </cofactor>
</comment>
<evidence type="ECO:0000256" key="1">
    <source>
        <dbReference type="ARBA" id="ARBA00001947"/>
    </source>
</evidence>
<accession>A0A0G4IPA5</accession>
<sequence length="976" mass="107407">MDGGDDHDPAVAALQRYFGFSTFREGQKEVIEACIAGRDCFVLMATGKGKSLCYQLPSLLTNRPTVVISPLIALMKDQSMALDQRGISSCFLNSTQRDQRVWEAARRGEYQIIFLSPEKVVQWLDSLAFIEENLKITCFAIDESHCISTWGPQFRPAYRDLAVLRQRFPRVPIMALTATATPSVQDDIIASLLLRNPFILKTSFDRPNLFYSVSMKTSLAFDIPRALLQHGSSIIYCLRQQDTVDMCTHVQSLGLTAGAYHAGMAPSKRDEVHRAFANDEIKVVCATIAFGMGIDRADIRTVVSYGMPKSIEEMYQQAGRAGRDGLPAHCLLFYSKQDFGFLQFHMRSYTGDGVQDQALEAMRLMKEYATSNRCRRALILEHFGDRWTKVPCGQCDNCCQGVDSSSVKRNFTKQARWAALALRETRERFGLGVPAMILKGSNRKEVQSKASMFAMPVAQMQSFGTMREHSESWIKEFLVMCATHKVIEPYKRQTFTLYRLGPLGLKLLSNPSFQLDDWTVSGSLQAEERVSMPALRTVANRNLIRSRSKSMSLPSSIRRAPKPVQPPTAAVVPRQAGADAAPEQEPVPNGWTRKVLDCMSQYEAFDDDLEEAVYKGLLQLRKDYADRTGLYAYQICNEVTLRKIAKFRPSTMDSLRKIPGLPAKVIDQMGPSMLALIQSKVDLVEGGEQAASRPQHQGGLGFLERQFSTSVEAASLIAKGVAKHAVTATWQARQSAKPVGSPSTTADVPSTSPIISGSSPILGDDFDDDQLVLTPPIPVPDEHPDPGVGVLLSQATVDDEENLQTGASQMPTNSPSSLKPAPAPAIVASAPVEQQQGRSVRRQHPAGNESEAKRRRTKKHALPTLTPYHKGIYNEVSAGQTVQAVCRSRGIRRDRVIEALKFALINGLPLSLDQVGIGITADLEQDALDAMAAAGIDKYADTDAVQAAFRASPNIGEPLPNDMSDLLISKFLAGKT</sequence>
<dbReference type="CDD" id="cd18794">
    <property type="entry name" value="SF2_C_RecQ"/>
    <property type="match status" value="1"/>
</dbReference>
<dbReference type="SMART" id="SM00487">
    <property type="entry name" value="DEXDc"/>
    <property type="match status" value="1"/>
</dbReference>
<dbReference type="SUPFAM" id="SSF46785">
    <property type="entry name" value="Winged helix' DNA-binding domain"/>
    <property type="match status" value="1"/>
</dbReference>
<evidence type="ECO:0000256" key="6">
    <source>
        <dbReference type="ARBA" id="ARBA00022840"/>
    </source>
</evidence>
<dbReference type="GO" id="GO:0005737">
    <property type="term" value="C:cytoplasm"/>
    <property type="evidence" value="ECO:0007669"/>
    <property type="project" value="TreeGrafter"/>
</dbReference>
<dbReference type="PANTHER" id="PTHR13710:SF120">
    <property type="entry name" value="BIFUNCTIONAL 3'-5' EXONUCLEASE_ATP-DEPENDENT HELICASE WRN"/>
    <property type="match status" value="1"/>
</dbReference>
<dbReference type="STRING" id="37360.A0A0G4IPA5"/>
<reference evidence="15 16" key="1">
    <citation type="submission" date="2015-02" db="EMBL/GenBank/DDBJ databases">
        <authorList>
            <person name="Chooi Y.-H."/>
        </authorList>
    </citation>
    <scope>NUCLEOTIDE SEQUENCE [LARGE SCALE GENOMIC DNA]</scope>
    <source>
        <strain evidence="15">E3</strain>
    </source>
</reference>
<evidence type="ECO:0000256" key="3">
    <source>
        <dbReference type="ARBA" id="ARBA00022741"/>
    </source>
</evidence>
<dbReference type="GO" id="GO:0005524">
    <property type="term" value="F:ATP binding"/>
    <property type="evidence" value="ECO:0007669"/>
    <property type="project" value="UniProtKB-KW"/>
</dbReference>
<evidence type="ECO:0000256" key="7">
    <source>
        <dbReference type="ARBA" id="ARBA00023125"/>
    </source>
</evidence>
<dbReference type="PROSITE" id="PS51192">
    <property type="entry name" value="HELICASE_ATP_BIND_1"/>
    <property type="match status" value="1"/>
</dbReference>
<dbReference type="Gene3D" id="1.10.10.10">
    <property type="entry name" value="Winged helix-like DNA-binding domain superfamily/Winged helix DNA-binding domain"/>
    <property type="match status" value="1"/>
</dbReference>
<proteinExistence type="inferred from homology"/>
<evidence type="ECO:0000259" key="14">
    <source>
        <dbReference type="PROSITE" id="PS51194"/>
    </source>
</evidence>
<comment type="catalytic activity">
    <reaction evidence="10">
        <text>ATP + H2O = ADP + phosphate + H(+)</text>
        <dbReference type="Rhea" id="RHEA:13065"/>
        <dbReference type="ChEBI" id="CHEBI:15377"/>
        <dbReference type="ChEBI" id="CHEBI:15378"/>
        <dbReference type="ChEBI" id="CHEBI:30616"/>
        <dbReference type="ChEBI" id="CHEBI:43474"/>
        <dbReference type="ChEBI" id="CHEBI:456216"/>
    </reaction>
</comment>
<evidence type="ECO:0000259" key="12">
    <source>
        <dbReference type="PROSITE" id="PS50967"/>
    </source>
</evidence>
<evidence type="ECO:0000313" key="16">
    <source>
        <dbReference type="Proteomes" id="UP000039324"/>
    </source>
</evidence>
<feature type="region of interest" description="Disordered" evidence="11">
    <location>
        <begin position="552"/>
        <end position="587"/>
    </location>
</feature>
<dbReference type="GO" id="GO:0043138">
    <property type="term" value="F:3'-5' DNA helicase activity"/>
    <property type="evidence" value="ECO:0007669"/>
    <property type="project" value="UniProtKB-EC"/>
</dbReference>
<evidence type="ECO:0000256" key="2">
    <source>
        <dbReference type="ARBA" id="ARBA00005446"/>
    </source>
</evidence>
<dbReference type="InterPro" id="IPR036390">
    <property type="entry name" value="WH_DNA-bd_sf"/>
</dbReference>
<dbReference type="InterPro" id="IPR002121">
    <property type="entry name" value="HRDC_dom"/>
</dbReference>
<dbReference type="SUPFAM" id="SSF52540">
    <property type="entry name" value="P-loop containing nucleoside triphosphate hydrolases"/>
    <property type="match status" value="1"/>
</dbReference>
<keyword evidence="6 10" id="KW-0067">ATP-binding</keyword>
<evidence type="ECO:0000256" key="9">
    <source>
        <dbReference type="ARBA" id="ARBA00034617"/>
    </source>
</evidence>
<dbReference type="InterPro" id="IPR011545">
    <property type="entry name" value="DEAD/DEAH_box_helicase_dom"/>
</dbReference>
<keyword evidence="5 10" id="KW-0347">Helicase</keyword>
<dbReference type="Pfam" id="PF16124">
    <property type="entry name" value="RecQ_Zn_bind"/>
    <property type="match status" value="1"/>
</dbReference>
<dbReference type="PROSITE" id="PS50967">
    <property type="entry name" value="HRDC"/>
    <property type="match status" value="1"/>
</dbReference>
<comment type="catalytic activity">
    <reaction evidence="9 10">
        <text>Couples ATP hydrolysis with the unwinding of duplex DNA by translocating in the 3'-5' direction.</text>
        <dbReference type="EC" id="5.6.2.4"/>
    </reaction>
</comment>
<dbReference type="SUPFAM" id="SSF47819">
    <property type="entry name" value="HRDC-like"/>
    <property type="match status" value="1"/>
</dbReference>